<dbReference type="SUPFAM" id="SSF111369">
    <property type="entry name" value="HlyD-like secretion proteins"/>
    <property type="match status" value="1"/>
</dbReference>
<sequence length="344" mass="38786">METENKASFIKRLFKIRRRIIILLIILVAGIVGYRYFTSKRNGEVKTSRVYRGSVREELILSGEIIASEHANLNFLYSGELDYVGVVEGQEVKKGDVLAKLDSTNANQTYLQAEADLRRYDTSLDKTYDDVQGHDKDESFTQRETRVVAETNRDKAYRAFVIAQENLSNLSLKAPFDGVVTSITHPFNGINTTLTESQIEIVNPNSIYFTVSADQTEVTELKLSQAVNIILDSFPEEELQGEISYISYTPKTGEVGTVYEVKVRLTSVDIKKIRIGMSGDAKFILTEKENVLFLPPEFINSDNSGKYLRLSSPKNKTFIETGLEGEEKVEINSDKIKEGDVVYD</sequence>
<dbReference type="GO" id="GO:0030313">
    <property type="term" value="C:cell envelope"/>
    <property type="evidence" value="ECO:0007669"/>
    <property type="project" value="UniProtKB-SubCell"/>
</dbReference>
<evidence type="ECO:0000313" key="11">
    <source>
        <dbReference type="Proteomes" id="UP000034081"/>
    </source>
</evidence>
<organism evidence="10 11">
    <name type="scientific">Candidatus Woesebacteria bacterium GW2011_GWB1_38_8</name>
    <dbReference type="NCBI Taxonomy" id="1618570"/>
    <lineage>
        <taxon>Bacteria</taxon>
        <taxon>Candidatus Woeseibacteriota</taxon>
    </lineage>
</organism>
<comment type="caution">
    <text evidence="10">The sequence shown here is derived from an EMBL/GenBank/DDBJ whole genome shotgun (WGS) entry which is preliminary data.</text>
</comment>
<feature type="transmembrane region" description="Helical" evidence="8">
    <location>
        <begin position="20"/>
        <end position="37"/>
    </location>
</feature>
<evidence type="ECO:0000256" key="4">
    <source>
        <dbReference type="ARBA" id="ARBA00022692"/>
    </source>
</evidence>
<evidence type="ECO:0000256" key="3">
    <source>
        <dbReference type="ARBA" id="ARBA00009477"/>
    </source>
</evidence>
<dbReference type="Gene3D" id="2.40.420.20">
    <property type="match status" value="1"/>
</dbReference>
<evidence type="ECO:0000313" key="10">
    <source>
        <dbReference type="EMBL" id="KKQ86246.1"/>
    </source>
</evidence>
<dbReference type="PANTHER" id="PTHR32347">
    <property type="entry name" value="EFFLUX SYSTEM COMPONENT YKNX-RELATED"/>
    <property type="match status" value="1"/>
</dbReference>
<dbReference type="STRING" id="1618570.UT08_C0001G0112"/>
<dbReference type="InterPro" id="IPR006143">
    <property type="entry name" value="RND_pump_MFP"/>
</dbReference>
<dbReference type="PANTHER" id="PTHR32347:SF14">
    <property type="entry name" value="EFFLUX SYSTEM COMPONENT YKNX-RELATED"/>
    <property type="match status" value="1"/>
</dbReference>
<keyword evidence="4 8" id="KW-0812">Transmembrane</keyword>
<evidence type="ECO:0000256" key="7">
    <source>
        <dbReference type="ARBA" id="ARBA00023136"/>
    </source>
</evidence>
<evidence type="ECO:0000259" key="9">
    <source>
        <dbReference type="Pfam" id="PF25940"/>
    </source>
</evidence>
<gene>
    <name evidence="10" type="ORF">UT08_C0001G0112</name>
</gene>
<dbReference type="Pfam" id="PF25940">
    <property type="entry name" value="LcnD_C"/>
    <property type="match status" value="1"/>
</dbReference>
<keyword evidence="6" id="KW-0175">Coiled coil</keyword>
<dbReference type="InterPro" id="IPR058795">
    <property type="entry name" value="LcnD_C"/>
</dbReference>
<feature type="domain" description="LcnD-like C-terminal" evidence="9">
    <location>
        <begin position="206"/>
        <end position="288"/>
    </location>
</feature>
<dbReference type="EMBL" id="LBVL01000001">
    <property type="protein sequence ID" value="KKQ86246.1"/>
    <property type="molecule type" value="Genomic_DNA"/>
</dbReference>
<dbReference type="InterPro" id="IPR050465">
    <property type="entry name" value="UPF0194_transport"/>
</dbReference>
<protein>
    <recommendedName>
        <fullName evidence="9">LcnD-like C-terminal domain-containing protein</fullName>
    </recommendedName>
</protein>
<evidence type="ECO:0000256" key="1">
    <source>
        <dbReference type="ARBA" id="ARBA00004196"/>
    </source>
</evidence>
<keyword evidence="7 8" id="KW-0472">Membrane</keyword>
<accession>A0A0G0PAC2</accession>
<dbReference type="GO" id="GO:0022857">
    <property type="term" value="F:transmembrane transporter activity"/>
    <property type="evidence" value="ECO:0007669"/>
    <property type="project" value="InterPro"/>
</dbReference>
<dbReference type="Gene3D" id="2.40.30.170">
    <property type="match status" value="1"/>
</dbReference>
<dbReference type="Gene3D" id="2.40.50.100">
    <property type="match status" value="1"/>
</dbReference>
<dbReference type="GO" id="GO:0016020">
    <property type="term" value="C:membrane"/>
    <property type="evidence" value="ECO:0007669"/>
    <property type="project" value="InterPro"/>
</dbReference>
<evidence type="ECO:0000256" key="5">
    <source>
        <dbReference type="ARBA" id="ARBA00022989"/>
    </source>
</evidence>
<dbReference type="AlphaFoldDB" id="A0A0G0PAC2"/>
<dbReference type="NCBIfam" id="TIGR01730">
    <property type="entry name" value="RND_mfp"/>
    <property type="match status" value="1"/>
</dbReference>
<keyword evidence="5 8" id="KW-1133">Transmembrane helix</keyword>
<comment type="similarity">
    <text evidence="3">Belongs to the membrane fusion protein (MFP) (TC 8.A.1) family.</text>
</comment>
<proteinExistence type="inferred from homology"/>
<evidence type="ECO:0000256" key="2">
    <source>
        <dbReference type="ARBA" id="ARBA00004370"/>
    </source>
</evidence>
<reference evidence="10 11" key="1">
    <citation type="journal article" date="2015" name="Nature">
        <title>rRNA introns, odd ribosomes, and small enigmatic genomes across a large radiation of phyla.</title>
        <authorList>
            <person name="Brown C.T."/>
            <person name="Hug L.A."/>
            <person name="Thomas B.C."/>
            <person name="Sharon I."/>
            <person name="Castelle C.J."/>
            <person name="Singh A."/>
            <person name="Wilkins M.J."/>
            <person name="Williams K.H."/>
            <person name="Banfield J.F."/>
        </authorList>
    </citation>
    <scope>NUCLEOTIDE SEQUENCE [LARGE SCALE GENOMIC DNA]</scope>
</reference>
<evidence type="ECO:0000256" key="6">
    <source>
        <dbReference type="ARBA" id="ARBA00023054"/>
    </source>
</evidence>
<dbReference type="Proteomes" id="UP000034081">
    <property type="component" value="Unassembled WGS sequence"/>
</dbReference>
<evidence type="ECO:0000256" key="8">
    <source>
        <dbReference type="SAM" id="Phobius"/>
    </source>
</evidence>
<comment type="subcellular location">
    <subcellularLocation>
        <location evidence="1">Cell envelope</location>
    </subcellularLocation>
    <subcellularLocation>
        <location evidence="2">Membrane</location>
    </subcellularLocation>
</comment>
<name>A0A0G0PAC2_9BACT</name>